<dbReference type="InterPro" id="IPR000225">
    <property type="entry name" value="Armadillo"/>
</dbReference>
<proteinExistence type="predicted"/>
<name>A0A9D4UES1_ADICA</name>
<dbReference type="InterPro" id="IPR058678">
    <property type="entry name" value="ARM_PUB"/>
</dbReference>
<evidence type="ECO:0000313" key="3">
    <source>
        <dbReference type="EMBL" id="KAI5066480.1"/>
    </source>
</evidence>
<dbReference type="Proteomes" id="UP000886520">
    <property type="component" value="Chromosome 18"/>
</dbReference>
<feature type="domain" description="U-box" evidence="2">
    <location>
        <begin position="109"/>
        <end position="328"/>
    </location>
</feature>
<dbReference type="InterPro" id="IPR016024">
    <property type="entry name" value="ARM-type_fold"/>
</dbReference>
<organism evidence="3 4">
    <name type="scientific">Adiantum capillus-veneris</name>
    <name type="common">Maidenhair fern</name>
    <dbReference type="NCBI Taxonomy" id="13818"/>
    <lineage>
        <taxon>Eukaryota</taxon>
        <taxon>Viridiplantae</taxon>
        <taxon>Streptophyta</taxon>
        <taxon>Embryophyta</taxon>
        <taxon>Tracheophyta</taxon>
        <taxon>Polypodiopsida</taxon>
        <taxon>Polypodiidae</taxon>
        <taxon>Polypodiales</taxon>
        <taxon>Pteridineae</taxon>
        <taxon>Pteridaceae</taxon>
        <taxon>Vittarioideae</taxon>
        <taxon>Adiantum</taxon>
    </lineage>
</organism>
<dbReference type="EMBL" id="JABFUD020000018">
    <property type="protein sequence ID" value="KAI5066480.1"/>
    <property type="molecule type" value="Genomic_DNA"/>
</dbReference>
<dbReference type="PANTHER" id="PTHR23315:SF224">
    <property type="entry name" value="U-BOX DOMAIN-CONTAINING PROTEIN 1"/>
    <property type="match status" value="1"/>
</dbReference>
<comment type="caution">
    <text evidence="3">The sequence shown here is derived from an EMBL/GenBank/DDBJ whole genome shotgun (WGS) entry which is preliminary data.</text>
</comment>
<dbReference type="SUPFAM" id="SSF48371">
    <property type="entry name" value="ARM repeat"/>
    <property type="match status" value="1"/>
</dbReference>
<evidence type="ECO:0000256" key="1">
    <source>
        <dbReference type="ARBA" id="ARBA00022786"/>
    </source>
</evidence>
<dbReference type="OrthoDB" id="7537227at2759"/>
<accession>A0A9D4UES1</accession>
<keyword evidence="1" id="KW-0833">Ubl conjugation pathway</keyword>
<evidence type="ECO:0000313" key="4">
    <source>
        <dbReference type="Proteomes" id="UP000886520"/>
    </source>
</evidence>
<dbReference type="InterPro" id="IPR011989">
    <property type="entry name" value="ARM-like"/>
</dbReference>
<protein>
    <recommendedName>
        <fullName evidence="2">U-box domain-containing protein</fullName>
    </recommendedName>
</protein>
<sequence length="331" mass="35571">MANALDILPLHLLHVSNEIKEQIRLVYSHLRRIQKPQVDPTITALRDRILVLIQEEVEKIDVAELHFIVTSLHLSTYAMCNQEVELLTTEMHTQAGTGDERTQEHAVTAMLNLSICENNKSLIMAAGALDALVEVLRAGATMTARENAAATLFSLSMVNGYKLAIGEKPGAISGLVALLREGTSRGKKDAVTALFHLCFFAGNKAKVMNAGAIPVLLHLLSDERACITDDVLSILAVLAESKDGCATIDEGKATPVLVELLRLGSAKGKENAVAVLLALCKHGGEHVVSSLSRMDMALPAVEALSELGSSARAKRKASSLLKLLHMQLVSH</sequence>
<dbReference type="AlphaFoldDB" id="A0A9D4UES1"/>
<dbReference type="Gene3D" id="1.25.10.10">
    <property type="entry name" value="Leucine-rich Repeat Variant"/>
    <property type="match status" value="2"/>
</dbReference>
<gene>
    <name evidence="3" type="ORF">GOP47_0019104</name>
</gene>
<dbReference type="SMART" id="SM00185">
    <property type="entry name" value="ARM"/>
    <property type="match status" value="3"/>
</dbReference>
<dbReference type="PANTHER" id="PTHR23315">
    <property type="entry name" value="U BOX DOMAIN-CONTAINING"/>
    <property type="match status" value="1"/>
</dbReference>
<evidence type="ECO:0000259" key="2">
    <source>
        <dbReference type="Pfam" id="PF25598"/>
    </source>
</evidence>
<dbReference type="Pfam" id="PF25598">
    <property type="entry name" value="ARM_PUB"/>
    <property type="match status" value="1"/>
</dbReference>
<keyword evidence="4" id="KW-1185">Reference proteome</keyword>
<reference evidence="3" key="1">
    <citation type="submission" date="2021-01" db="EMBL/GenBank/DDBJ databases">
        <title>Adiantum capillus-veneris genome.</title>
        <authorList>
            <person name="Fang Y."/>
            <person name="Liao Q."/>
        </authorList>
    </citation>
    <scope>NUCLEOTIDE SEQUENCE</scope>
    <source>
        <strain evidence="3">H3</strain>
        <tissue evidence="3">Leaf</tissue>
    </source>
</reference>